<reference evidence="1" key="1">
    <citation type="submission" date="2018-02" db="EMBL/GenBank/DDBJ databases">
        <title>Rhizophora mucronata_Transcriptome.</title>
        <authorList>
            <person name="Meera S.P."/>
            <person name="Sreeshan A."/>
            <person name="Augustine A."/>
        </authorList>
    </citation>
    <scope>NUCLEOTIDE SEQUENCE</scope>
    <source>
        <tissue evidence="1">Leaf</tissue>
    </source>
</reference>
<dbReference type="AlphaFoldDB" id="A0A2P2PKC6"/>
<evidence type="ECO:0000313" key="1">
    <source>
        <dbReference type="EMBL" id="MBX55193.1"/>
    </source>
</evidence>
<name>A0A2P2PKC6_RHIMU</name>
<protein>
    <submittedName>
        <fullName evidence="1">Uncharacterized protein</fullName>
    </submittedName>
</protein>
<sequence length="48" mass="5297">MKPVLCLSHFSPSPPTLSLTTCSLSHDTSSSLYTSLRHVWALHFVPTL</sequence>
<organism evidence="1">
    <name type="scientific">Rhizophora mucronata</name>
    <name type="common">Asiatic mangrove</name>
    <dbReference type="NCBI Taxonomy" id="61149"/>
    <lineage>
        <taxon>Eukaryota</taxon>
        <taxon>Viridiplantae</taxon>
        <taxon>Streptophyta</taxon>
        <taxon>Embryophyta</taxon>
        <taxon>Tracheophyta</taxon>
        <taxon>Spermatophyta</taxon>
        <taxon>Magnoliopsida</taxon>
        <taxon>eudicotyledons</taxon>
        <taxon>Gunneridae</taxon>
        <taxon>Pentapetalae</taxon>
        <taxon>rosids</taxon>
        <taxon>fabids</taxon>
        <taxon>Malpighiales</taxon>
        <taxon>Rhizophoraceae</taxon>
        <taxon>Rhizophora</taxon>
    </lineage>
</organism>
<dbReference type="EMBL" id="GGEC01074709">
    <property type="protein sequence ID" value="MBX55193.1"/>
    <property type="molecule type" value="Transcribed_RNA"/>
</dbReference>
<proteinExistence type="predicted"/>
<accession>A0A2P2PKC6</accession>